<dbReference type="RefSeq" id="XP_040786660.1">
    <property type="nucleotide sequence ID" value="XM_040926860.1"/>
</dbReference>
<dbReference type="EC" id="4.6.1.17" evidence="3"/>
<feature type="region of interest" description="Disordered" evidence="7">
    <location>
        <begin position="347"/>
        <end position="401"/>
    </location>
</feature>
<feature type="domain" description="Molybdopterin cofactor biosynthesis C (MoaC)" evidence="8">
    <location>
        <begin position="642"/>
        <end position="785"/>
    </location>
</feature>
<keyword evidence="6" id="KW-0175">Coiled coil</keyword>
<dbReference type="EMBL" id="ML976617">
    <property type="protein sequence ID" value="KAF1844097.1"/>
    <property type="molecule type" value="Genomic_DNA"/>
</dbReference>
<dbReference type="Pfam" id="PF01967">
    <property type="entry name" value="MoaC"/>
    <property type="match status" value="1"/>
</dbReference>
<dbReference type="InterPro" id="IPR023045">
    <property type="entry name" value="MoaC"/>
</dbReference>
<feature type="coiled-coil region" evidence="6">
    <location>
        <begin position="232"/>
        <end position="266"/>
    </location>
</feature>
<dbReference type="GO" id="GO:0006777">
    <property type="term" value="P:Mo-molybdopterin cofactor biosynthetic process"/>
    <property type="evidence" value="ECO:0007669"/>
    <property type="project" value="UniProtKB-KW"/>
</dbReference>
<dbReference type="GeneID" id="63844112"/>
<dbReference type="PANTHER" id="PTHR22960:SF0">
    <property type="entry name" value="MOLYBDENUM COFACTOR BIOSYNTHESIS PROTEIN 1"/>
    <property type="match status" value="1"/>
</dbReference>
<dbReference type="InterPro" id="IPR047594">
    <property type="entry name" value="MoaC_bact/euk"/>
</dbReference>
<name>A0A9P4GEF1_9PLEO</name>
<evidence type="ECO:0000313" key="10">
    <source>
        <dbReference type="Proteomes" id="UP000800039"/>
    </source>
</evidence>
<dbReference type="SUPFAM" id="SSF55040">
    <property type="entry name" value="Molybdenum cofactor biosynthesis protein C, MoaC"/>
    <property type="match status" value="1"/>
</dbReference>
<comment type="caution">
    <text evidence="9">The sequence shown here is derived from an EMBL/GenBank/DDBJ whole genome shotgun (WGS) entry which is preliminary data.</text>
</comment>
<dbReference type="InterPro" id="IPR050105">
    <property type="entry name" value="MoCo_biosynth_MoaA/MoaC"/>
</dbReference>
<evidence type="ECO:0000256" key="1">
    <source>
        <dbReference type="ARBA" id="ARBA00001637"/>
    </source>
</evidence>
<feature type="compositionally biased region" description="Low complexity" evidence="7">
    <location>
        <begin position="617"/>
        <end position="637"/>
    </location>
</feature>
<keyword evidence="10" id="KW-1185">Reference proteome</keyword>
<dbReference type="GO" id="GO:0061798">
    <property type="term" value="F:GTP 3',8'-cyclase activity"/>
    <property type="evidence" value="ECO:0007669"/>
    <property type="project" value="TreeGrafter"/>
</dbReference>
<dbReference type="NCBIfam" id="TIGR00581">
    <property type="entry name" value="moaC"/>
    <property type="match status" value="1"/>
</dbReference>
<gene>
    <name evidence="9" type="ORF">K460DRAFT_157578</name>
</gene>
<accession>A0A9P4GEF1</accession>
<evidence type="ECO:0000313" key="9">
    <source>
        <dbReference type="EMBL" id="KAF1844097.1"/>
    </source>
</evidence>
<evidence type="ECO:0000256" key="5">
    <source>
        <dbReference type="ARBA" id="ARBA00023239"/>
    </source>
</evidence>
<comment type="catalytic activity">
    <reaction evidence="1">
        <text>(8S)-3',8-cyclo-7,8-dihydroguanosine 5'-triphosphate = cyclic pyranopterin phosphate + diphosphate</text>
        <dbReference type="Rhea" id="RHEA:49580"/>
        <dbReference type="ChEBI" id="CHEBI:33019"/>
        <dbReference type="ChEBI" id="CHEBI:59648"/>
        <dbReference type="ChEBI" id="CHEBI:131766"/>
        <dbReference type="EC" id="4.6.1.17"/>
    </reaction>
</comment>
<evidence type="ECO:0000256" key="7">
    <source>
        <dbReference type="SAM" id="MobiDB-lite"/>
    </source>
</evidence>
<dbReference type="GO" id="GO:0061799">
    <property type="term" value="F:cyclic pyranopterin monophosphate synthase activity"/>
    <property type="evidence" value="ECO:0007669"/>
    <property type="project" value="UniProtKB-EC"/>
</dbReference>
<dbReference type="PANTHER" id="PTHR22960">
    <property type="entry name" value="MOLYBDOPTERIN COFACTOR SYNTHESIS PROTEIN A"/>
    <property type="match status" value="1"/>
</dbReference>
<dbReference type="OrthoDB" id="429626at2759"/>
<organism evidence="9 10">
    <name type="scientific">Cucurbitaria berberidis CBS 394.84</name>
    <dbReference type="NCBI Taxonomy" id="1168544"/>
    <lineage>
        <taxon>Eukaryota</taxon>
        <taxon>Fungi</taxon>
        <taxon>Dikarya</taxon>
        <taxon>Ascomycota</taxon>
        <taxon>Pezizomycotina</taxon>
        <taxon>Dothideomycetes</taxon>
        <taxon>Pleosporomycetidae</taxon>
        <taxon>Pleosporales</taxon>
        <taxon>Pleosporineae</taxon>
        <taxon>Cucurbitariaceae</taxon>
        <taxon>Cucurbitaria</taxon>
    </lineage>
</organism>
<evidence type="ECO:0000259" key="8">
    <source>
        <dbReference type="Pfam" id="PF01967"/>
    </source>
</evidence>
<evidence type="ECO:0000256" key="4">
    <source>
        <dbReference type="ARBA" id="ARBA00023150"/>
    </source>
</evidence>
<keyword evidence="5" id="KW-0456">Lyase</keyword>
<evidence type="ECO:0000256" key="3">
    <source>
        <dbReference type="ARBA" id="ARBA00012575"/>
    </source>
</evidence>
<sequence length="805" mass="88971">MNQHQPKGAHATPLSLGRSVLPLLSSVSPSMISLRAFSTTPTPAAKHEYQTKNPRLEQNVSFKKVNQFLTRFSSGEDTERLGTRAPVASVKNLAIDTRELREFLGEIGLPQARKRLLKGIESKIRELESRIAGAKFFDVATDPGDWKQFSVSADKIMTGLNPKNERATKRSLWRERKRTSALLNEGQVDFDAEYKKLEDVQQKEISDMEAILDMYKAHAETIKAVLNGAEDLEKVRMQKRRLLSKKHELSKQLEKEKEEAQWAKTTRRFIPAKERETKAESFDLGDILDDAFIKAGGATEAMPELDMATFMPQPPSYGGSQQLKRISESNSTFKKFTARTPAAERISAMGGGLGGDVKPTTTKEMDMSSRSSNEDSLPSDLHPASNYDQTVPTPQRQPSDNLRLQVPQSGLISIDPDFTANFDTEVSDLQSQILQLQERLKSSYPRIDTLPFDVWTSNNQRTLRTWLKILVTRWQTRFDDAGGSSNNEEVKTSRVDENVKAVLDQMVRDHDLSNDAAERMARRWGQVFEKRGDIGGDAEGVLDWEEFDAVGMGFLKEGADSYVAEGRRSNSRDASFRAQNKGRIGFGQLSYKPLTRRLYSTSSRAASDPELSKDAKTTTSGPQQPSSQPSLPHLTSTGSAHMVSVSAKAHTVRTAIAVGTVYFSNPTPLSLIRSNSLKKGDVLSVSRIAGIMAAKKCPDLIPLCHPIALTHVGIELDVLDAKQSEGMGFGGVAVEAKVQCTGPTGVEMEALTAVMGATLTVVDMVKAVDKFQRVQDVRVVLKEGGKSGTWREEGWCSFQSPRVEG</sequence>
<proteinExistence type="predicted"/>
<reference evidence="9" key="1">
    <citation type="submission" date="2020-01" db="EMBL/GenBank/DDBJ databases">
        <authorList>
            <consortium name="DOE Joint Genome Institute"/>
            <person name="Haridas S."/>
            <person name="Albert R."/>
            <person name="Binder M."/>
            <person name="Bloem J."/>
            <person name="Labutti K."/>
            <person name="Salamov A."/>
            <person name="Andreopoulos B."/>
            <person name="Baker S.E."/>
            <person name="Barry K."/>
            <person name="Bills G."/>
            <person name="Bluhm B.H."/>
            <person name="Cannon C."/>
            <person name="Castanera R."/>
            <person name="Culley D.E."/>
            <person name="Daum C."/>
            <person name="Ezra D."/>
            <person name="Gonzalez J.B."/>
            <person name="Henrissat B."/>
            <person name="Kuo A."/>
            <person name="Liang C."/>
            <person name="Lipzen A."/>
            <person name="Lutzoni F."/>
            <person name="Magnuson J."/>
            <person name="Mondo S."/>
            <person name="Nolan M."/>
            <person name="Ohm R."/>
            <person name="Pangilinan J."/>
            <person name="Park H.-J."/>
            <person name="Ramirez L."/>
            <person name="Alfaro M."/>
            <person name="Sun H."/>
            <person name="Tritt A."/>
            <person name="Yoshinaga Y."/>
            <person name="Zwiers L.-H."/>
            <person name="Turgeon B.G."/>
            <person name="Goodwin S.B."/>
            <person name="Spatafora J.W."/>
            <person name="Crous P.W."/>
            <person name="Grigoriev I.V."/>
        </authorList>
    </citation>
    <scope>NUCLEOTIDE SEQUENCE</scope>
    <source>
        <strain evidence="9">CBS 394.84</strain>
    </source>
</reference>
<feature type="region of interest" description="Disordered" evidence="7">
    <location>
        <begin position="602"/>
        <end position="639"/>
    </location>
</feature>
<dbReference type="Proteomes" id="UP000800039">
    <property type="component" value="Unassembled WGS sequence"/>
</dbReference>
<evidence type="ECO:0000256" key="6">
    <source>
        <dbReference type="SAM" id="Coils"/>
    </source>
</evidence>
<keyword evidence="4" id="KW-0501">Molybdenum cofactor biosynthesis</keyword>
<dbReference type="InterPro" id="IPR036522">
    <property type="entry name" value="MoaC_sf"/>
</dbReference>
<dbReference type="InterPro" id="IPR002820">
    <property type="entry name" value="Mopterin_CF_biosynth-C_dom"/>
</dbReference>
<dbReference type="AlphaFoldDB" id="A0A9P4GEF1"/>
<comment type="pathway">
    <text evidence="2">Cofactor biosynthesis; molybdopterin biosynthesis.</text>
</comment>
<dbReference type="NCBIfam" id="NF006870">
    <property type="entry name" value="PRK09364.1"/>
    <property type="match status" value="1"/>
</dbReference>
<feature type="compositionally biased region" description="Polar residues" evidence="7">
    <location>
        <begin position="386"/>
        <end position="401"/>
    </location>
</feature>
<evidence type="ECO:0000256" key="2">
    <source>
        <dbReference type="ARBA" id="ARBA00005046"/>
    </source>
</evidence>
<protein>
    <recommendedName>
        <fullName evidence="3">cyclic pyranopterin monophosphate synthase</fullName>
        <ecNumber evidence="3">4.6.1.17</ecNumber>
    </recommendedName>
</protein>
<dbReference type="Gene3D" id="3.30.70.640">
    <property type="entry name" value="Molybdopterin cofactor biosynthesis C (MoaC) domain"/>
    <property type="match status" value="1"/>
</dbReference>
<dbReference type="CDD" id="cd01420">
    <property type="entry name" value="MoaC_PE"/>
    <property type="match status" value="1"/>
</dbReference>